<evidence type="ECO:0000313" key="2">
    <source>
        <dbReference type="Proteomes" id="UP001062846"/>
    </source>
</evidence>
<proteinExistence type="predicted"/>
<protein>
    <submittedName>
        <fullName evidence="1">Uncharacterized protein</fullName>
    </submittedName>
</protein>
<gene>
    <name evidence="1" type="ORF">RHMOL_Rhmol05G0101500</name>
</gene>
<accession>A0ACC0NM59</accession>
<evidence type="ECO:0000313" key="1">
    <source>
        <dbReference type="EMBL" id="KAI8554467.1"/>
    </source>
</evidence>
<organism evidence="1 2">
    <name type="scientific">Rhododendron molle</name>
    <name type="common">Chinese azalea</name>
    <name type="synonym">Azalea mollis</name>
    <dbReference type="NCBI Taxonomy" id="49168"/>
    <lineage>
        <taxon>Eukaryota</taxon>
        <taxon>Viridiplantae</taxon>
        <taxon>Streptophyta</taxon>
        <taxon>Embryophyta</taxon>
        <taxon>Tracheophyta</taxon>
        <taxon>Spermatophyta</taxon>
        <taxon>Magnoliopsida</taxon>
        <taxon>eudicotyledons</taxon>
        <taxon>Gunneridae</taxon>
        <taxon>Pentapetalae</taxon>
        <taxon>asterids</taxon>
        <taxon>Ericales</taxon>
        <taxon>Ericaceae</taxon>
        <taxon>Ericoideae</taxon>
        <taxon>Rhodoreae</taxon>
        <taxon>Rhododendron</taxon>
    </lineage>
</organism>
<name>A0ACC0NM59_RHOML</name>
<keyword evidence="2" id="KW-1185">Reference proteome</keyword>
<dbReference type="Proteomes" id="UP001062846">
    <property type="component" value="Chromosome 5"/>
</dbReference>
<reference evidence="1" key="1">
    <citation type="submission" date="2022-02" db="EMBL/GenBank/DDBJ databases">
        <title>Plant Genome Project.</title>
        <authorList>
            <person name="Zhang R.-G."/>
        </authorList>
    </citation>
    <scope>NUCLEOTIDE SEQUENCE</scope>
    <source>
        <strain evidence="1">AT1</strain>
    </source>
</reference>
<comment type="caution">
    <text evidence="1">The sequence shown here is derived from an EMBL/GenBank/DDBJ whole genome shotgun (WGS) entry which is preliminary data.</text>
</comment>
<dbReference type="EMBL" id="CM046392">
    <property type="protein sequence ID" value="KAI8554467.1"/>
    <property type="molecule type" value="Genomic_DNA"/>
</dbReference>
<sequence>MVERNKEWDLHFRTLSSMARDSNFSSDPASDPSLLNSVKKLHKLCKAENSEDLIDRVYPQLNKIFQRSVASISQSRTSNGLLLLLFFFLIYAPRQ</sequence>